<protein>
    <submittedName>
        <fullName evidence="1">Uncharacterized protein</fullName>
    </submittedName>
</protein>
<accession>A0ACB7IU05</accession>
<dbReference type="Proteomes" id="UP000824881">
    <property type="component" value="Unassembled WGS sequence"/>
</dbReference>
<comment type="caution">
    <text evidence="1">The sequence shown here is derived from an EMBL/GenBank/DDBJ whole genome shotgun (WGS) entry which is preliminary data.</text>
</comment>
<gene>
    <name evidence="1" type="ORF">CCMSSC00406_0004007</name>
</gene>
<keyword evidence="2" id="KW-1185">Reference proteome</keyword>
<evidence type="ECO:0000313" key="1">
    <source>
        <dbReference type="EMBL" id="KAG9220551.1"/>
    </source>
</evidence>
<proteinExistence type="predicted"/>
<reference evidence="1 2" key="1">
    <citation type="journal article" date="2021" name="Appl. Environ. Microbiol.">
        <title>Genetic linkage and physical mapping for an oyster mushroom Pleurotus cornucopiae and QTL analysis for the trait cap color.</title>
        <authorList>
            <person name="Zhang Y."/>
            <person name="Gao W."/>
            <person name="Sonnenberg A."/>
            <person name="Chen Q."/>
            <person name="Zhang J."/>
            <person name="Huang C."/>
        </authorList>
    </citation>
    <scope>NUCLEOTIDE SEQUENCE [LARGE SCALE GENOMIC DNA]</scope>
    <source>
        <strain evidence="1">CCMSSC00406</strain>
    </source>
</reference>
<evidence type="ECO:0000313" key="2">
    <source>
        <dbReference type="Proteomes" id="UP000824881"/>
    </source>
</evidence>
<sequence>MTRITNFRYKRTHVDAGFSADADVEADPSSSSTSQITETPIQGPDSTTTTSHIPAEAEAEGSQSNPSAQPPPKKKRKRSKSKKNTDTAGVKENADAIVEGASAEGVVRVEGGAIATTPGAAVTTERTPRQKRRDREKWEKERRKQGTLYFITIFIAEPPPSLPFLTSTKRQLLSPRLAKEAKDAARKNTQPHRLKAIADRNSGTICFACRETGHAARDCPTTRNAAKGDSGAPGAVVGICYRCGSSTHTLSRCKERVDPGDPMPFASCFVCSGKGHLASGCPQNRERGVYPNGGCCKLCGKTMHLARDCDLHKKVDIATHRPILGIVDSAGAGADEDDFHALKRRKHEVDKEEKGTTHLAGATNANGALRKPKKVVNF</sequence>
<organism evidence="1 2">
    <name type="scientific">Pleurotus cornucopiae</name>
    <name type="common">Cornucopia mushroom</name>
    <dbReference type="NCBI Taxonomy" id="5321"/>
    <lineage>
        <taxon>Eukaryota</taxon>
        <taxon>Fungi</taxon>
        <taxon>Dikarya</taxon>
        <taxon>Basidiomycota</taxon>
        <taxon>Agaricomycotina</taxon>
        <taxon>Agaricomycetes</taxon>
        <taxon>Agaricomycetidae</taxon>
        <taxon>Agaricales</taxon>
        <taxon>Pleurotineae</taxon>
        <taxon>Pleurotaceae</taxon>
        <taxon>Pleurotus</taxon>
    </lineage>
</organism>
<name>A0ACB7IU05_PLECO</name>
<dbReference type="EMBL" id="WQMT02000007">
    <property type="protein sequence ID" value="KAG9220551.1"/>
    <property type="molecule type" value="Genomic_DNA"/>
</dbReference>